<accession>A0A0D2WSY4</accession>
<dbReference type="InParanoid" id="A0A0D2WSY4"/>
<reference evidence="2" key="1">
    <citation type="submission" date="2011-02" db="EMBL/GenBank/DDBJ databases">
        <title>The Genome Sequence of Capsaspora owczarzaki ATCC 30864.</title>
        <authorList>
            <person name="Russ C."/>
            <person name="Cuomo C."/>
            <person name="Burger G."/>
            <person name="Gray M.W."/>
            <person name="Holland P.W.H."/>
            <person name="King N."/>
            <person name="Lang F.B.F."/>
            <person name="Roger A.J."/>
            <person name="Ruiz-Trillo I."/>
            <person name="Young S.K."/>
            <person name="Zeng Q."/>
            <person name="Gargeya S."/>
            <person name="Alvarado L."/>
            <person name="Berlin A."/>
            <person name="Chapman S.B."/>
            <person name="Chen Z."/>
            <person name="Freedman E."/>
            <person name="Gellesch M."/>
            <person name="Goldberg J."/>
            <person name="Griggs A."/>
            <person name="Gujja S."/>
            <person name="Heilman E."/>
            <person name="Heiman D."/>
            <person name="Howarth C."/>
            <person name="Mehta T."/>
            <person name="Neiman D."/>
            <person name="Pearson M."/>
            <person name="Roberts A."/>
            <person name="Saif S."/>
            <person name="Shea T."/>
            <person name="Shenoy N."/>
            <person name="Sisk P."/>
            <person name="Stolte C."/>
            <person name="Sykes S."/>
            <person name="White J."/>
            <person name="Yandava C."/>
            <person name="Haas B."/>
            <person name="Nusbaum C."/>
            <person name="Birren B."/>
        </authorList>
    </citation>
    <scope>NUCLEOTIDE SEQUENCE</scope>
    <source>
        <strain evidence="2">ATCC 30864</strain>
    </source>
</reference>
<organism evidence="1 2">
    <name type="scientific">Capsaspora owczarzaki (strain ATCC 30864)</name>
    <dbReference type="NCBI Taxonomy" id="595528"/>
    <lineage>
        <taxon>Eukaryota</taxon>
        <taxon>Filasterea</taxon>
        <taxon>Capsaspora</taxon>
    </lineage>
</organism>
<protein>
    <submittedName>
        <fullName evidence="1">Uncharacterized protein</fullName>
    </submittedName>
</protein>
<name>A0A0D2WSY4_CAPO3</name>
<proteinExistence type="predicted"/>
<dbReference type="AlphaFoldDB" id="A0A0D2WSY4"/>
<evidence type="ECO:0000313" key="1">
    <source>
        <dbReference type="EMBL" id="KJE94613.1"/>
    </source>
</evidence>
<gene>
    <name evidence="1" type="ORF">CAOG_009832</name>
</gene>
<dbReference type="Proteomes" id="UP000008743">
    <property type="component" value="Unassembled WGS sequence"/>
</dbReference>
<evidence type="ECO:0000313" key="2">
    <source>
        <dbReference type="Proteomes" id="UP000008743"/>
    </source>
</evidence>
<keyword evidence="2" id="KW-1185">Reference proteome</keyword>
<dbReference type="EMBL" id="KE346367">
    <property type="protein sequence ID" value="KJE94613.1"/>
    <property type="molecule type" value="Genomic_DNA"/>
</dbReference>
<sequence length="97" mass="10809">MNFGAVPVFAFLSKEGPYALLGPAEWRVIDFREQGTQPIAEKNYISVVFREAFQEADVRFSVQQADGTFKPKVVRIKCAASNSVRRVTIAGIVCDRV</sequence>